<reference evidence="1 2" key="1">
    <citation type="submission" date="2020-03" db="EMBL/GenBank/DDBJ databases">
        <title>Genomic Encyclopedia of Type Strains, Phase IV (KMG-IV): sequencing the most valuable type-strain genomes for metagenomic binning, comparative biology and taxonomic classification.</title>
        <authorList>
            <person name="Goeker M."/>
        </authorList>
    </citation>
    <scope>NUCLEOTIDE SEQUENCE [LARGE SCALE GENOMIC DNA]</scope>
    <source>
        <strain evidence="1 2">DSM 19867</strain>
    </source>
</reference>
<keyword evidence="2" id="KW-1185">Reference proteome</keyword>
<dbReference type="Proteomes" id="UP000570514">
    <property type="component" value="Unassembled WGS sequence"/>
</dbReference>
<gene>
    <name evidence="1" type="ORF">FHS83_000886</name>
</gene>
<dbReference type="EMBL" id="JAASRM010000001">
    <property type="protein sequence ID" value="NIK87568.1"/>
    <property type="molecule type" value="Genomic_DNA"/>
</dbReference>
<name>A0A846MVJ2_9PROT</name>
<dbReference type="InterPro" id="IPR007948">
    <property type="entry name" value="DUF736"/>
</dbReference>
<protein>
    <submittedName>
        <fullName evidence="1">Uncharacterized protein (DUF736 family)</fullName>
    </submittedName>
</protein>
<organism evidence="1 2">
    <name type="scientific">Rhizomicrobium palustre</name>
    <dbReference type="NCBI Taxonomy" id="189966"/>
    <lineage>
        <taxon>Bacteria</taxon>
        <taxon>Pseudomonadati</taxon>
        <taxon>Pseudomonadota</taxon>
        <taxon>Alphaproteobacteria</taxon>
        <taxon>Micropepsales</taxon>
        <taxon>Micropepsaceae</taxon>
        <taxon>Rhizomicrobium</taxon>
    </lineage>
</organism>
<sequence length="106" mass="11425">MPAIGHVTKRDDAYHGELRTLAFRAPIDILPNSAKNGSKQPDYRVFSKATEIGAGWVKRGKNSGEDYVSLSLADPAFGPKKLYANLGPAAGQDDPNVFAVLWNPAN</sequence>
<evidence type="ECO:0000313" key="1">
    <source>
        <dbReference type="EMBL" id="NIK87568.1"/>
    </source>
</evidence>
<dbReference type="RefSeq" id="WP_167081309.1">
    <property type="nucleotide sequence ID" value="NZ_BAAADC010000001.1"/>
</dbReference>
<accession>A0A846MVJ2</accession>
<dbReference type="AlphaFoldDB" id="A0A846MVJ2"/>
<dbReference type="Pfam" id="PF05284">
    <property type="entry name" value="DUF736"/>
    <property type="match status" value="1"/>
</dbReference>
<evidence type="ECO:0000313" key="2">
    <source>
        <dbReference type="Proteomes" id="UP000570514"/>
    </source>
</evidence>
<comment type="caution">
    <text evidence="1">The sequence shown here is derived from an EMBL/GenBank/DDBJ whole genome shotgun (WGS) entry which is preliminary data.</text>
</comment>
<proteinExistence type="predicted"/>